<comment type="caution">
    <text evidence="1">The sequence shown here is derived from an EMBL/GenBank/DDBJ whole genome shotgun (WGS) entry which is preliminary data.</text>
</comment>
<evidence type="ECO:0000313" key="1">
    <source>
        <dbReference type="EMBL" id="KKL48351.1"/>
    </source>
</evidence>
<protein>
    <submittedName>
        <fullName evidence="1">Uncharacterized protein</fullName>
    </submittedName>
</protein>
<proteinExistence type="predicted"/>
<sequence>MSEEWPRTQKALGLVALLRGLRCGTWPATPPRGISIVPSQGGGPFEPLFFDDEDNEGEPSFAKSITFPCFARPCPMTPRHGFVDSRVVRSAA</sequence>
<reference evidence="1" key="1">
    <citation type="journal article" date="2015" name="Nature">
        <title>Complex archaea that bridge the gap between prokaryotes and eukaryotes.</title>
        <authorList>
            <person name="Spang A."/>
            <person name="Saw J.H."/>
            <person name="Jorgensen S.L."/>
            <person name="Zaremba-Niedzwiedzka K."/>
            <person name="Martijn J."/>
            <person name="Lind A.E."/>
            <person name="van Eijk R."/>
            <person name="Schleper C."/>
            <person name="Guy L."/>
            <person name="Ettema T.J."/>
        </authorList>
    </citation>
    <scope>NUCLEOTIDE SEQUENCE</scope>
</reference>
<gene>
    <name evidence="1" type="ORF">LCGC14_2326390</name>
</gene>
<dbReference type="EMBL" id="LAZR01033345">
    <property type="protein sequence ID" value="KKL48351.1"/>
    <property type="molecule type" value="Genomic_DNA"/>
</dbReference>
<name>A0A0F9D3T6_9ZZZZ</name>
<organism evidence="1">
    <name type="scientific">marine sediment metagenome</name>
    <dbReference type="NCBI Taxonomy" id="412755"/>
    <lineage>
        <taxon>unclassified sequences</taxon>
        <taxon>metagenomes</taxon>
        <taxon>ecological metagenomes</taxon>
    </lineage>
</organism>
<accession>A0A0F9D3T6</accession>
<dbReference type="AlphaFoldDB" id="A0A0F9D3T6"/>